<dbReference type="PANTHER" id="PTHR22911">
    <property type="entry name" value="ACYL-MALONYL CONDENSING ENZYME-RELATED"/>
    <property type="match status" value="1"/>
</dbReference>
<feature type="transmembrane region" description="Helical" evidence="1">
    <location>
        <begin position="122"/>
        <end position="138"/>
    </location>
</feature>
<evidence type="ECO:0000313" key="3">
    <source>
        <dbReference type="EMBL" id="MEF7615323.1"/>
    </source>
</evidence>
<comment type="caution">
    <text evidence="3">The sequence shown here is derived from an EMBL/GenBank/DDBJ whole genome shotgun (WGS) entry which is preliminary data.</text>
</comment>
<keyword evidence="4" id="KW-1185">Reference proteome</keyword>
<evidence type="ECO:0000313" key="4">
    <source>
        <dbReference type="Proteomes" id="UP001336250"/>
    </source>
</evidence>
<protein>
    <submittedName>
        <fullName evidence="3">DMT family transporter</fullName>
    </submittedName>
</protein>
<dbReference type="SUPFAM" id="SSF103481">
    <property type="entry name" value="Multidrug resistance efflux transporter EmrE"/>
    <property type="match status" value="2"/>
</dbReference>
<reference evidence="3 4" key="1">
    <citation type="submission" date="2024-02" db="EMBL/GenBank/DDBJ databases">
        <title>Genome sequence of Aquincola sp. MAHUQ-54.</title>
        <authorList>
            <person name="Huq M.A."/>
        </authorList>
    </citation>
    <scope>NUCLEOTIDE SEQUENCE [LARGE SCALE GENOMIC DNA]</scope>
    <source>
        <strain evidence="3 4">MAHUQ-54</strain>
    </source>
</reference>
<gene>
    <name evidence="3" type="ORF">V4F39_15500</name>
</gene>
<evidence type="ECO:0000256" key="1">
    <source>
        <dbReference type="SAM" id="Phobius"/>
    </source>
</evidence>
<dbReference type="Proteomes" id="UP001336250">
    <property type="component" value="Unassembled WGS sequence"/>
</dbReference>
<feature type="transmembrane region" description="Helical" evidence="1">
    <location>
        <begin position="260"/>
        <end position="281"/>
    </location>
</feature>
<feature type="transmembrane region" description="Helical" evidence="1">
    <location>
        <begin position="204"/>
        <end position="225"/>
    </location>
</feature>
<organism evidence="3 4">
    <name type="scientific">Aquincola agrisoli</name>
    <dbReference type="NCBI Taxonomy" id="3119538"/>
    <lineage>
        <taxon>Bacteria</taxon>
        <taxon>Pseudomonadati</taxon>
        <taxon>Pseudomonadota</taxon>
        <taxon>Betaproteobacteria</taxon>
        <taxon>Burkholderiales</taxon>
        <taxon>Sphaerotilaceae</taxon>
        <taxon>Aquincola</taxon>
    </lineage>
</organism>
<feature type="transmembrane region" description="Helical" evidence="1">
    <location>
        <begin position="177"/>
        <end position="198"/>
    </location>
</feature>
<name>A0AAW9QG22_9BURK</name>
<proteinExistence type="predicted"/>
<keyword evidence="1" id="KW-0472">Membrane</keyword>
<feature type="transmembrane region" description="Helical" evidence="1">
    <location>
        <begin position="31"/>
        <end position="54"/>
    </location>
</feature>
<dbReference type="InterPro" id="IPR037185">
    <property type="entry name" value="EmrE-like"/>
</dbReference>
<sequence length="289" mass="30905">MQRPLQGIGFVVIAVACFAGLDTGTKMVSNVVPVVMAVWFRYLFQALVTALAMLPRRGLGMLRTRRPGLQFARGALLTASSAFSYLSLRHMPVGEFTAIVMLTPLIITLMAATSLGERITPLRWLCVGGGFVGALTVIRPGGEMFTVASLMPLGLVATNAAYQLLTSRLAKTEDAATMHFYTGCIGAGLATVLLPFAWTPLSAGVWTVLVLIGICSTLGHYLLILAYSRAPVAVLTPYLYLQIAFATLAGWIAFSHVPDGWSITGIAMIGVCGALGTWLTARDRRHATR</sequence>
<accession>A0AAW9QG22</accession>
<feature type="domain" description="EamA" evidence="2">
    <location>
        <begin position="7"/>
        <end position="138"/>
    </location>
</feature>
<feature type="transmembrane region" description="Helical" evidence="1">
    <location>
        <begin position="7"/>
        <end position="25"/>
    </location>
</feature>
<dbReference type="EMBL" id="JAZIBG010000028">
    <property type="protein sequence ID" value="MEF7615323.1"/>
    <property type="molecule type" value="Genomic_DNA"/>
</dbReference>
<dbReference type="PROSITE" id="PS51257">
    <property type="entry name" value="PROKAR_LIPOPROTEIN"/>
    <property type="match status" value="1"/>
</dbReference>
<keyword evidence="1" id="KW-1133">Transmembrane helix</keyword>
<feature type="transmembrane region" description="Helical" evidence="1">
    <location>
        <begin position="144"/>
        <end position="165"/>
    </location>
</feature>
<feature type="transmembrane region" description="Helical" evidence="1">
    <location>
        <begin position="96"/>
        <end position="115"/>
    </location>
</feature>
<dbReference type="AlphaFoldDB" id="A0AAW9QG22"/>
<dbReference type="GO" id="GO:0016020">
    <property type="term" value="C:membrane"/>
    <property type="evidence" value="ECO:0007669"/>
    <property type="project" value="InterPro"/>
</dbReference>
<feature type="transmembrane region" description="Helical" evidence="1">
    <location>
        <begin position="74"/>
        <end position="90"/>
    </location>
</feature>
<evidence type="ECO:0000259" key="2">
    <source>
        <dbReference type="Pfam" id="PF00892"/>
    </source>
</evidence>
<keyword evidence="1" id="KW-0812">Transmembrane</keyword>
<dbReference type="Pfam" id="PF00892">
    <property type="entry name" value="EamA"/>
    <property type="match status" value="1"/>
</dbReference>
<dbReference type="PANTHER" id="PTHR22911:SF103">
    <property type="entry name" value="BLR2811 PROTEIN"/>
    <property type="match status" value="1"/>
</dbReference>
<feature type="transmembrane region" description="Helical" evidence="1">
    <location>
        <begin position="232"/>
        <end position="254"/>
    </location>
</feature>
<dbReference type="InterPro" id="IPR000620">
    <property type="entry name" value="EamA_dom"/>
</dbReference>